<dbReference type="SUPFAM" id="SSF52172">
    <property type="entry name" value="CheY-like"/>
    <property type="match status" value="1"/>
</dbReference>
<keyword evidence="7" id="KW-1133">Transmembrane helix</keyword>
<evidence type="ECO:0000256" key="4">
    <source>
        <dbReference type="ARBA" id="ARBA00023012"/>
    </source>
</evidence>
<dbReference type="PROSITE" id="PS50109">
    <property type="entry name" value="HIS_KIN"/>
    <property type="match status" value="1"/>
</dbReference>
<dbReference type="SUPFAM" id="SSF47384">
    <property type="entry name" value="Homodimeric domain of signal transducing histidine kinase"/>
    <property type="match status" value="1"/>
</dbReference>
<dbReference type="InterPro" id="IPR004358">
    <property type="entry name" value="Sig_transdc_His_kin-like_C"/>
</dbReference>
<keyword evidence="6" id="KW-0175">Coiled coil</keyword>
<dbReference type="PANTHER" id="PTHR45339:SF1">
    <property type="entry name" value="HYBRID SIGNAL TRANSDUCTION HISTIDINE KINASE J"/>
    <property type="match status" value="1"/>
</dbReference>
<feature type="domain" description="Histidine kinase" evidence="8">
    <location>
        <begin position="327"/>
        <end position="548"/>
    </location>
</feature>
<dbReference type="EC" id="2.7.13.3" evidence="2"/>
<proteinExistence type="predicted"/>
<dbReference type="SUPFAM" id="SSF55874">
    <property type="entry name" value="ATPase domain of HSP90 chaperone/DNA topoisomerase II/histidine kinase"/>
    <property type="match status" value="1"/>
</dbReference>
<keyword evidence="11" id="KW-1185">Reference proteome</keyword>
<evidence type="ECO:0000256" key="7">
    <source>
        <dbReference type="SAM" id="Phobius"/>
    </source>
</evidence>
<dbReference type="InterPro" id="IPR011006">
    <property type="entry name" value="CheY-like_superfamily"/>
</dbReference>
<dbReference type="SMART" id="SM00388">
    <property type="entry name" value="HisKA"/>
    <property type="match status" value="1"/>
</dbReference>
<evidence type="ECO:0000259" key="9">
    <source>
        <dbReference type="PROSITE" id="PS50110"/>
    </source>
</evidence>
<evidence type="ECO:0000313" key="10">
    <source>
        <dbReference type="EMBL" id="GLS91717.1"/>
    </source>
</evidence>
<dbReference type="EMBL" id="BSPQ01000015">
    <property type="protein sequence ID" value="GLS91717.1"/>
    <property type="molecule type" value="Genomic_DNA"/>
</dbReference>
<dbReference type="PROSITE" id="PS50110">
    <property type="entry name" value="RESPONSE_REGULATORY"/>
    <property type="match status" value="1"/>
</dbReference>
<dbReference type="CDD" id="cd00082">
    <property type="entry name" value="HisKA"/>
    <property type="match status" value="1"/>
</dbReference>
<evidence type="ECO:0000313" key="11">
    <source>
        <dbReference type="Proteomes" id="UP001157353"/>
    </source>
</evidence>
<evidence type="ECO:0000259" key="8">
    <source>
        <dbReference type="PROSITE" id="PS50109"/>
    </source>
</evidence>
<keyword evidence="7" id="KW-0472">Membrane</keyword>
<dbReference type="PRINTS" id="PR00344">
    <property type="entry name" value="BCTRLSENSOR"/>
</dbReference>
<dbReference type="RefSeq" id="WP_284204833.1">
    <property type="nucleotide sequence ID" value="NZ_BSPQ01000015.1"/>
</dbReference>
<feature type="modified residue" description="4-aspartylphosphate" evidence="5">
    <location>
        <position position="755"/>
    </location>
</feature>
<dbReference type="Gene3D" id="1.10.287.130">
    <property type="match status" value="1"/>
</dbReference>
<reference evidence="11" key="1">
    <citation type="journal article" date="2019" name="Int. J. Syst. Evol. Microbiol.">
        <title>The Global Catalogue of Microorganisms (GCM) 10K type strain sequencing project: providing services to taxonomists for standard genome sequencing and annotation.</title>
        <authorList>
            <consortium name="The Broad Institute Genomics Platform"/>
            <consortium name="The Broad Institute Genome Sequencing Center for Infectious Disease"/>
            <person name="Wu L."/>
            <person name="Ma J."/>
        </authorList>
    </citation>
    <scope>NUCLEOTIDE SEQUENCE [LARGE SCALE GENOMIC DNA]</scope>
    <source>
        <strain evidence="11">NBRC 103166</strain>
    </source>
</reference>
<feature type="domain" description="Response regulatory" evidence="9">
    <location>
        <begin position="705"/>
        <end position="825"/>
    </location>
</feature>
<evidence type="ECO:0000256" key="3">
    <source>
        <dbReference type="ARBA" id="ARBA00022553"/>
    </source>
</evidence>
<feature type="transmembrane region" description="Helical" evidence="7">
    <location>
        <begin position="276"/>
        <end position="296"/>
    </location>
</feature>
<evidence type="ECO:0000256" key="2">
    <source>
        <dbReference type="ARBA" id="ARBA00012438"/>
    </source>
</evidence>
<keyword evidence="10" id="KW-0418">Kinase</keyword>
<evidence type="ECO:0000256" key="6">
    <source>
        <dbReference type="SAM" id="Coils"/>
    </source>
</evidence>
<dbReference type="InterPro" id="IPR036097">
    <property type="entry name" value="HisK_dim/P_sf"/>
</dbReference>
<dbReference type="Pfam" id="PF02518">
    <property type="entry name" value="HATPase_c"/>
    <property type="match status" value="1"/>
</dbReference>
<dbReference type="Pfam" id="PF00072">
    <property type="entry name" value="Response_reg"/>
    <property type="match status" value="1"/>
</dbReference>
<evidence type="ECO:0000256" key="1">
    <source>
        <dbReference type="ARBA" id="ARBA00000085"/>
    </source>
</evidence>
<dbReference type="Gene3D" id="3.40.50.2300">
    <property type="match status" value="1"/>
</dbReference>
<keyword evidence="10" id="KW-0808">Transferase</keyword>
<dbReference type="PANTHER" id="PTHR45339">
    <property type="entry name" value="HYBRID SIGNAL TRANSDUCTION HISTIDINE KINASE J"/>
    <property type="match status" value="1"/>
</dbReference>
<organism evidence="10 11">
    <name type="scientific">Psychromonas marina</name>
    <dbReference type="NCBI Taxonomy" id="88364"/>
    <lineage>
        <taxon>Bacteria</taxon>
        <taxon>Pseudomonadati</taxon>
        <taxon>Pseudomonadota</taxon>
        <taxon>Gammaproteobacteria</taxon>
        <taxon>Alteromonadales</taxon>
        <taxon>Psychromonadaceae</taxon>
        <taxon>Psychromonas</taxon>
    </lineage>
</organism>
<feature type="coiled-coil region" evidence="6">
    <location>
        <begin position="81"/>
        <end position="143"/>
    </location>
</feature>
<feature type="transmembrane region" description="Helical" evidence="7">
    <location>
        <begin position="20"/>
        <end position="37"/>
    </location>
</feature>
<dbReference type="SMART" id="SM00387">
    <property type="entry name" value="HATPase_c"/>
    <property type="match status" value="1"/>
</dbReference>
<dbReference type="Gene3D" id="3.30.565.10">
    <property type="entry name" value="Histidine kinase-like ATPase, C-terminal domain"/>
    <property type="match status" value="1"/>
</dbReference>
<dbReference type="Proteomes" id="UP001157353">
    <property type="component" value="Unassembled WGS sequence"/>
</dbReference>
<feature type="coiled-coil region" evidence="6">
    <location>
        <begin position="242"/>
        <end position="269"/>
    </location>
</feature>
<name>A0ABQ6E2Q8_9GAMM</name>
<comment type="caution">
    <text evidence="10">The sequence shown here is derived from an EMBL/GenBank/DDBJ whole genome shotgun (WGS) entry which is preliminary data.</text>
</comment>
<dbReference type="SMART" id="SM00448">
    <property type="entry name" value="REC"/>
    <property type="match status" value="1"/>
</dbReference>
<accession>A0ABQ6E2Q8</accession>
<sequence length="825" mass="93947">MFNIIKDFRSKRSHSTKLQLQISTFIIVLYLAFYVFLQQNIIHTTVNLHQLSQQTLHSEASLLMLRRFEKDFIIKDDDSYIKRLSIENNLFKKEINDIEKLIKNNNIDVDFNASNIISETTEYERAFIEYAQLESNIVILEKNDLSDLVGDAWLGIAYRNFNNKEIIDNLLQSQKNIYYYLFDQKREHYKAFLLNIKTIENSLNESSQSTKSHLLLYEYSNNFSLLYENKNLLGLDQKTALYEQFTAKAHSVEKQLSALENAVSAAVEKKLTRFEFLNNILIFTLFISLITTLYYLTRSLTKIEKELINSTEEAQSANIAKSAFLANMSHEIRTPLNGIIGMAVILSETKLTLTQKDYLNTVLSSSQTLLMLINDILDLSKIESGNLTLATSSMNLREVVYDSLDLVITKAIEKNINLVIEMDEDIAYRLNADEHRLRQVLMNLLSNAVKFTHQGQVTVFIKQIKKEATNVTLHFAVQDTGIGIEKSKQGTILDPFTQEDSSTAKEFGGTGLGLSISNKLIKLMGGEIELDSEKGKGSLFHFTLNLTVDEQLPSEIIELKDQYYSLIFDDPKAHLLIANKLQYYALNIIDLKHAKSDVNVIYQYKGKQEFDTFKAKLLVTHPDAKLILCQNINQSDIDWGNKIDGLIKFPLLGLRLINALKYVIEHKGSNEAPLLPPKRLESENTDTELAEEILIQPPTGLVNKKVLVVEDNMVNQKVVTLFLNKADFDVDIAHNGQEAVDKIVSENRYDAILMDCMMPVLDGFDATTAIRAQEKKANLTKTPIIALTASVLDQDIKKCYQVGMDDYLSKPIQKDNLLSMLNKYL</sequence>
<keyword evidence="4" id="KW-0902">Two-component regulatory system</keyword>
<dbReference type="InterPro" id="IPR036890">
    <property type="entry name" value="HATPase_C_sf"/>
</dbReference>
<evidence type="ECO:0000256" key="5">
    <source>
        <dbReference type="PROSITE-ProRule" id="PRU00169"/>
    </source>
</evidence>
<comment type="catalytic activity">
    <reaction evidence="1">
        <text>ATP + protein L-histidine = ADP + protein N-phospho-L-histidine.</text>
        <dbReference type="EC" id="2.7.13.3"/>
    </reaction>
</comment>
<keyword evidence="3 5" id="KW-0597">Phosphoprotein</keyword>
<dbReference type="InterPro" id="IPR003661">
    <property type="entry name" value="HisK_dim/P_dom"/>
</dbReference>
<dbReference type="InterPro" id="IPR003594">
    <property type="entry name" value="HATPase_dom"/>
</dbReference>
<dbReference type="Pfam" id="PF00512">
    <property type="entry name" value="HisKA"/>
    <property type="match status" value="1"/>
</dbReference>
<dbReference type="CDD" id="cd17546">
    <property type="entry name" value="REC_hyHK_CKI1_RcsC-like"/>
    <property type="match status" value="1"/>
</dbReference>
<gene>
    <name evidence="10" type="ORF">GCM10007916_27870</name>
</gene>
<keyword evidence="7" id="KW-0812">Transmembrane</keyword>
<dbReference type="InterPro" id="IPR001789">
    <property type="entry name" value="Sig_transdc_resp-reg_receiver"/>
</dbReference>
<dbReference type="GO" id="GO:0016301">
    <property type="term" value="F:kinase activity"/>
    <property type="evidence" value="ECO:0007669"/>
    <property type="project" value="UniProtKB-KW"/>
</dbReference>
<protein>
    <recommendedName>
        <fullName evidence="2">histidine kinase</fullName>
        <ecNumber evidence="2">2.7.13.3</ecNumber>
    </recommendedName>
</protein>
<dbReference type="CDD" id="cd16922">
    <property type="entry name" value="HATPase_EvgS-ArcB-TorS-like"/>
    <property type="match status" value="1"/>
</dbReference>
<dbReference type="InterPro" id="IPR005467">
    <property type="entry name" value="His_kinase_dom"/>
</dbReference>